<accession>A0ACA9K1W7</accession>
<protein>
    <submittedName>
        <fullName evidence="1">15413_t:CDS:1</fullName>
    </submittedName>
</protein>
<comment type="caution">
    <text evidence="1">The sequence shown here is derived from an EMBL/GenBank/DDBJ whole genome shotgun (WGS) entry which is preliminary data.</text>
</comment>
<dbReference type="EMBL" id="CAJVPT010000583">
    <property type="protein sequence ID" value="CAG8447122.1"/>
    <property type="molecule type" value="Genomic_DNA"/>
</dbReference>
<dbReference type="Proteomes" id="UP000789525">
    <property type="component" value="Unassembled WGS sequence"/>
</dbReference>
<organism evidence="1 2">
    <name type="scientific">Acaulospora colombiana</name>
    <dbReference type="NCBI Taxonomy" id="27376"/>
    <lineage>
        <taxon>Eukaryota</taxon>
        <taxon>Fungi</taxon>
        <taxon>Fungi incertae sedis</taxon>
        <taxon>Mucoromycota</taxon>
        <taxon>Glomeromycotina</taxon>
        <taxon>Glomeromycetes</taxon>
        <taxon>Diversisporales</taxon>
        <taxon>Acaulosporaceae</taxon>
        <taxon>Acaulospora</taxon>
    </lineage>
</organism>
<name>A0ACA9K1W7_9GLOM</name>
<gene>
    <name evidence="1" type="ORF">ACOLOM_LOCUS577</name>
</gene>
<reference evidence="1" key="1">
    <citation type="submission" date="2021-06" db="EMBL/GenBank/DDBJ databases">
        <authorList>
            <person name="Kallberg Y."/>
            <person name="Tangrot J."/>
            <person name="Rosling A."/>
        </authorList>
    </citation>
    <scope>NUCLEOTIDE SEQUENCE</scope>
    <source>
        <strain evidence="1">CL356</strain>
    </source>
</reference>
<evidence type="ECO:0000313" key="1">
    <source>
        <dbReference type="EMBL" id="CAG8447122.1"/>
    </source>
</evidence>
<keyword evidence="2" id="KW-1185">Reference proteome</keyword>
<proteinExistence type="predicted"/>
<sequence length="270" mass="31573">MKLWEKLIEWSIGQDASLPSDPSLWTDANISTFGVLVKPYLQYIEFRSIDPDVFFQRIRPFREILDDNFYIQILEYHSFSKIKQFMFTSIEIDSIIISPHHARLISGWIYGVNNVCKKNNHEFRLLCRGSRDGFTPRVFHKLCDGKGPTVTVLKVQKTGEILGGYNPLSWKSASPHRYYKSRESFLFSLNSEDINDVTVSKVVDENHATYHDSSFGPCFGAGDSDFQMFRKFNVDERCRCIRTSYEKRIRQSEDYFSVDDYEIFQVLSKE</sequence>
<evidence type="ECO:0000313" key="2">
    <source>
        <dbReference type="Proteomes" id="UP000789525"/>
    </source>
</evidence>